<dbReference type="Proteomes" id="UP001239994">
    <property type="component" value="Unassembled WGS sequence"/>
</dbReference>
<dbReference type="PANTHER" id="PTHR13437">
    <property type="entry name" value="NUCLEOPORIN P58/P45 NUCLEOPORIN-LIKE PROTEIN 1"/>
    <property type="match status" value="1"/>
</dbReference>
<evidence type="ECO:0000256" key="9">
    <source>
        <dbReference type="ARBA" id="ARBA00023132"/>
    </source>
</evidence>
<proteinExistence type="predicted"/>
<evidence type="ECO:0000256" key="4">
    <source>
        <dbReference type="ARBA" id="ARBA00022692"/>
    </source>
</evidence>
<dbReference type="PROSITE" id="PS50216">
    <property type="entry name" value="DHHC"/>
    <property type="match status" value="1"/>
</dbReference>
<keyword evidence="10 14" id="KW-0472">Membrane</keyword>
<dbReference type="GO" id="GO:0005643">
    <property type="term" value="C:nuclear pore"/>
    <property type="evidence" value="ECO:0007669"/>
    <property type="project" value="UniProtKB-SubCell"/>
</dbReference>
<feature type="transmembrane region" description="Helical" evidence="14">
    <location>
        <begin position="732"/>
        <end position="756"/>
    </location>
</feature>
<sequence>MSGFNFGTSTLGSTNVGGNFSFGAATSAPASGTGGFSFGGLGAVTSAPAATTTTSSLGFGGSLFAQKPASGFSFNTPASGAAAPSTGLTLGTPAASTAASTGFGFGKPAASATPFSLTTTTSSAPAATGLTLGSILTSAAPQTGSTAFSLNLGGMAAASSAPAAGLTLGSSLFSSSASTGLGQPTLGGGLSLGGLLSTSTASTAPIALAPSMGLGGVDFSTSSESKSDKSSSTRPEDSKALKDENLPCPICNDVDNFQKFVKEQKQVQEEISRMSSKAMLKVQDDIKSLKQLLSVSSSGLQRNALSIDKLKMETAQELKNADIALRTQKTPPGLQHENSAPSDYFRALVEQFEVQLQQYKQQIEELENHLTTQSSGSHITPQDLSLAMQKLYQTFVALAAQLQAVHENVKALKHQYLSYRRAFLDDSTDVFELKRAAGRKPQGAPRVTTGPAPFGAVPNAAAVAMAATLAQQQQPAPGTQAPMGASFGTPFASGMGTSMGSTSLGGTLSFTSFLPCFSQLPSSHCSDMLSGAGAAPQRVPLCVSTAFGSGVGFGAMAAGGSSFGFSASKPSGGSLSAVIYLVVFHLSFVMFVWSYWKTIFTRPVNPSKEFCLPKAEKEQYEKEERPETQQEILKRAASSLPLYTRTGAGAIRYCDRCQVIKPDRCHHCSACDMCVLKMDHHCPWVNNCVGFSNYKFFILFLAYSLVYCLFIAATVLQYFIKFWTSELPDSHAKFHVLFLFFVAAMFCISILSLFTYHLWLVGKNRSTIAQLSMMAFAWQVLMHPSSFSCPIPCPPHIPGPPHRSEAFRAPVFRNGPDKNGFSLGFTKNIVQVFGDQKKYWSLPIFTSQGDGLIFPTRLVTTDPEQPTVVLPPNSFSDEVQQPSPPSESQNRLLCDNLQANDHLEIVTVKSDESETITMSTDSKS</sequence>
<evidence type="ECO:0000313" key="17">
    <source>
        <dbReference type="Proteomes" id="UP001239994"/>
    </source>
</evidence>
<keyword evidence="9" id="KW-0906">Nuclear pore complex</keyword>
<keyword evidence="6" id="KW-0653">Protein transport</keyword>
<dbReference type="Gene3D" id="6.10.140.1350">
    <property type="match status" value="1"/>
</dbReference>
<dbReference type="PANTHER" id="PTHR13437:SF2">
    <property type="entry name" value="NUCLEOPORIN P58_P45"/>
    <property type="match status" value="1"/>
</dbReference>
<evidence type="ECO:0000256" key="5">
    <source>
        <dbReference type="ARBA" id="ARBA00022816"/>
    </source>
</evidence>
<dbReference type="InterPro" id="IPR024882">
    <property type="entry name" value="NUP58/p45/49"/>
</dbReference>
<dbReference type="Pfam" id="PF15967">
    <property type="entry name" value="Nucleoporin_FG2"/>
    <property type="match status" value="1"/>
</dbReference>
<keyword evidence="3" id="KW-0813">Transport</keyword>
<keyword evidence="12" id="KW-0175">Coiled coil</keyword>
<evidence type="ECO:0000256" key="2">
    <source>
        <dbReference type="ARBA" id="ARBA00004567"/>
    </source>
</evidence>
<organism evidence="16 17">
    <name type="scientific">Electrophorus voltai</name>
    <dbReference type="NCBI Taxonomy" id="2609070"/>
    <lineage>
        <taxon>Eukaryota</taxon>
        <taxon>Metazoa</taxon>
        <taxon>Chordata</taxon>
        <taxon>Craniata</taxon>
        <taxon>Vertebrata</taxon>
        <taxon>Euteleostomi</taxon>
        <taxon>Actinopterygii</taxon>
        <taxon>Neopterygii</taxon>
        <taxon>Teleostei</taxon>
        <taxon>Ostariophysi</taxon>
        <taxon>Gymnotiformes</taxon>
        <taxon>Gymnotoidei</taxon>
        <taxon>Gymnotidae</taxon>
        <taxon>Electrophorus</taxon>
    </lineage>
</organism>
<evidence type="ECO:0000256" key="3">
    <source>
        <dbReference type="ARBA" id="ARBA00022448"/>
    </source>
</evidence>
<dbReference type="InterPro" id="IPR001594">
    <property type="entry name" value="Palmitoyltrfase_DHHC"/>
</dbReference>
<evidence type="ECO:0000256" key="1">
    <source>
        <dbReference type="ARBA" id="ARBA00004141"/>
    </source>
</evidence>
<dbReference type="GO" id="GO:0051028">
    <property type="term" value="P:mRNA transport"/>
    <property type="evidence" value="ECO:0007669"/>
    <property type="project" value="UniProtKB-KW"/>
</dbReference>
<name>A0AAD8ZWE8_9TELE</name>
<comment type="subcellular location">
    <subcellularLocation>
        <location evidence="1">Membrane</location>
        <topology evidence="1">Multi-pass membrane protein</topology>
    </subcellularLocation>
    <subcellularLocation>
        <location evidence="2">Nucleus</location>
        <location evidence="2">Nuclear pore complex</location>
    </subcellularLocation>
</comment>
<feature type="domain" description="Palmitoyltransferase DHHC" evidence="15">
    <location>
        <begin position="652"/>
        <end position="770"/>
    </location>
</feature>
<evidence type="ECO:0000256" key="8">
    <source>
        <dbReference type="ARBA" id="ARBA00023010"/>
    </source>
</evidence>
<comment type="caution">
    <text evidence="16">The sequence shown here is derived from an EMBL/GenBank/DDBJ whole genome shotgun (WGS) entry which is preliminary data.</text>
</comment>
<feature type="coiled-coil region" evidence="12">
    <location>
        <begin position="349"/>
        <end position="376"/>
    </location>
</feature>
<keyword evidence="8" id="KW-0811">Translocation</keyword>
<evidence type="ECO:0000256" key="13">
    <source>
        <dbReference type="SAM" id="MobiDB-lite"/>
    </source>
</evidence>
<dbReference type="Pfam" id="PF01529">
    <property type="entry name" value="DHHC"/>
    <property type="match status" value="1"/>
</dbReference>
<dbReference type="EMBL" id="JAROKS010000001">
    <property type="protein sequence ID" value="KAK1806574.1"/>
    <property type="molecule type" value="Genomic_DNA"/>
</dbReference>
<evidence type="ECO:0000259" key="15">
    <source>
        <dbReference type="Pfam" id="PF01529"/>
    </source>
</evidence>
<keyword evidence="17" id="KW-1185">Reference proteome</keyword>
<feature type="transmembrane region" description="Helical" evidence="14">
    <location>
        <begin position="696"/>
        <end position="720"/>
    </location>
</feature>
<evidence type="ECO:0000256" key="7">
    <source>
        <dbReference type="ARBA" id="ARBA00022989"/>
    </source>
</evidence>
<keyword evidence="11" id="KW-0539">Nucleus</keyword>
<protein>
    <recommendedName>
        <fullName evidence="15">Palmitoyltransferase DHHC domain-containing protein</fullName>
    </recommendedName>
</protein>
<gene>
    <name evidence="16" type="ORF">P4O66_005081</name>
</gene>
<evidence type="ECO:0000256" key="10">
    <source>
        <dbReference type="ARBA" id="ARBA00023136"/>
    </source>
</evidence>
<dbReference type="GO" id="GO:0015031">
    <property type="term" value="P:protein transport"/>
    <property type="evidence" value="ECO:0007669"/>
    <property type="project" value="UniProtKB-KW"/>
</dbReference>
<feature type="compositionally biased region" description="Basic and acidic residues" evidence="13">
    <location>
        <begin position="225"/>
        <end position="245"/>
    </location>
</feature>
<feature type="region of interest" description="Disordered" evidence="13">
    <location>
        <begin position="218"/>
        <end position="245"/>
    </location>
</feature>
<keyword evidence="5" id="KW-0509">mRNA transport</keyword>
<dbReference type="GO" id="GO:0017056">
    <property type="term" value="F:structural constituent of nuclear pore"/>
    <property type="evidence" value="ECO:0007669"/>
    <property type="project" value="InterPro"/>
</dbReference>
<dbReference type="GO" id="GO:0016409">
    <property type="term" value="F:palmitoyltransferase activity"/>
    <property type="evidence" value="ECO:0007669"/>
    <property type="project" value="InterPro"/>
</dbReference>
<evidence type="ECO:0000256" key="14">
    <source>
        <dbReference type="SAM" id="Phobius"/>
    </source>
</evidence>
<evidence type="ECO:0000256" key="6">
    <source>
        <dbReference type="ARBA" id="ARBA00022927"/>
    </source>
</evidence>
<dbReference type="GO" id="GO:0008139">
    <property type="term" value="F:nuclear localization sequence binding"/>
    <property type="evidence" value="ECO:0007669"/>
    <property type="project" value="InterPro"/>
</dbReference>
<keyword evidence="7 14" id="KW-1133">Transmembrane helix</keyword>
<evidence type="ECO:0000256" key="11">
    <source>
        <dbReference type="ARBA" id="ARBA00023242"/>
    </source>
</evidence>
<feature type="transmembrane region" description="Helical" evidence="14">
    <location>
        <begin position="577"/>
        <end position="596"/>
    </location>
</feature>
<evidence type="ECO:0000256" key="12">
    <source>
        <dbReference type="SAM" id="Coils"/>
    </source>
</evidence>
<dbReference type="AlphaFoldDB" id="A0AAD8ZWE8"/>
<accession>A0AAD8ZWE8</accession>
<dbReference type="GO" id="GO:0016020">
    <property type="term" value="C:membrane"/>
    <property type="evidence" value="ECO:0007669"/>
    <property type="project" value="UniProtKB-SubCell"/>
</dbReference>
<keyword evidence="4 14" id="KW-0812">Transmembrane</keyword>
<reference evidence="16" key="1">
    <citation type="submission" date="2023-03" db="EMBL/GenBank/DDBJ databases">
        <title>Electrophorus voltai genome.</title>
        <authorList>
            <person name="Bian C."/>
        </authorList>
    </citation>
    <scope>NUCLEOTIDE SEQUENCE</scope>
    <source>
        <strain evidence="16">CB-2022</strain>
        <tissue evidence="16">Muscle</tissue>
    </source>
</reference>
<evidence type="ECO:0000313" key="16">
    <source>
        <dbReference type="EMBL" id="KAK1806574.1"/>
    </source>
</evidence>